<sequence length="218" mass="24224">MSSAITRLSLSSRKAVGAAKSVGASLSTLPSPSLPEEEQHDIRSRREIHASTPPPPKRNIKLEAIKSVGITQLHNHTQDIIARASRPLFEDDPVDAHGHKRQSIAQIQEATRMESALIDALAHYSSRQSTFSVGGQCIEVLGVEVSADLKQARAFWCLPRSLDLHTIPDSKIQQLIIRMQQILDERGGKIQGLVHARLRAYHPPKIIFVAAEHVRRRR</sequence>
<proteinExistence type="predicted"/>
<organism evidence="2 3">
    <name type="scientific">Stephanodiscus triporus</name>
    <dbReference type="NCBI Taxonomy" id="2934178"/>
    <lineage>
        <taxon>Eukaryota</taxon>
        <taxon>Sar</taxon>
        <taxon>Stramenopiles</taxon>
        <taxon>Ochrophyta</taxon>
        <taxon>Bacillariophyta</taxon>
        <taxon>Coscinodiscophyceae</taxon>
        <taxon>Thalassiosirophycidae</taxon>
        <taxon>Stephanodiscales</taxon>
        <taxon>Stephanodiscaceae</taxon>
        <taxon>Stephanodiscus</taxon>
    </lineage>
</organism>
<dbReference type="AlphaFoldDB" id="A0ABD3Q4P4"/>
<protein>
    <submittedName>
        <fullName evidence="2">Uncharacterized protein</fullName>
    </submittedName>
</protein>
<evidence type="ECO:0000313" key="3">
    <source>
        <dbReference type="Proteomes" id="UP001530315"/>
    </source>
</evidence>
<feature type="region of interest" description="Disordered" evidence="1">
    <location>
        <begin position="1"/>
        <end position="59"/>
    </location>
</feature>
<dbReference type="Gene3D" id="3.30.300.20">
    <property type="match status" value="1"/>
</dbReference>
<accession>A0ABD3Q4P4</accession>
<comment type="caution">
    <text evidence="2">The sequence shown here is derived from an EMBL/GenBank/DDBJ whole genome shotgun (WGS) entry which is preliminary data.</text>
</comment>
<feature type="compositionally biased region" description="Polar residues" evidence="1">
    <location>
        <begin position="1"/>
        <end position="12"/>
    </location>
</feature>
<evidence type="ECO:0000313" key="2">
    <source>
        <dbReference type="EMBL" id="KAL3794804.1"/>
    </source>
</evidence>
<dbReference type="InterPro" id="IPR015946">
    <property type="entry name" value="KH_dom-like_a/b"/>
</dbReference>
<dbReference type="SUPFAM" id="SSF89919">
    <property type="entry name" value="Ribosome-binding factor A, RbfA"/>
    <property type="match status" value="1"/>
</dbReference>
<reference evidence="2 3" key="1">
    <citation type="submission" date="2024-10" db="EMBL/GenBank/DDBJ databases">
        <title>Updated reference genomes for cyclostephanoid diatoms.</title>
        <authorList>
            <person name="Roberts W.R."/>
            <person name="Alverson A.J."/>
        </authorList>
    </citation>
    <scope>NUCLEOTIDE SEQUENCE [LARGE SCALE GENOMIC DNA]</scope>
    <source>
        <strain evidence="2 3">AJA276-08</strain>
    </source>
</reference>
<dbReference type="Proteomes" id="UP001530315">
    <property type="component" value="Unassembled WGS sequence"/>
</dbReference>
<gene>
    <name evidence="2" type="ORF">ACHAW5_005225</name>
</gene>
<feature type="compositionally biased region" description="Basic and acidic residues" evidence="1">
    <location>
        <begin position="40"/>
        <end position="49"/>
    </location>
</feature>
<dbReference type="EMBL" id="JALLAZ020000452">
    <property type="protein sequence ID" value="KAL3794804.1"/>
    <property type="molecule type" value="Genomic_DNA"/>
</dbReference>
<evidence type="ECO:0000256" key="1">
    <source>
        <dbReference type="SAM" id="MobiDB-lite"/>
    </source>
</evidence>
<dbReference type="InterPro" id="IPR023799">
    <property type="entry name" value="RbfA_dom_sf"/>
</dbReference>
<name>A0ABD3Q4P4_9STRA</name>
<keyword evidence="3" id="KW-1185">Reference proteome</keyword>